<accession>A0ACD3B3Q5</accession>
<organism evidence="1 2">
    <name type="scientific">Pluteus cervinus</name>
    <dbReference type="NCBI Taxonomy" id="181527"/>
    <lineage>
        <taxon>Eukaryota</taxon>
        <taxon>Fungi</taxon>
        <taxon>Dikarya</taxon>
        <taxon>Basidiomycota</taxon>
        <taxon>Agaricomycotina</taxon>
        <taxon>Agaricomycetes</taxon>
        <taxon>Agaricomycetidae</taxon>
        <taxon>Agaricales</taxon>
        <taxon>Pluteineae</taxon>
        <taxon>Pluteaceae</taxon>
        <taxon>Pluteus</taxon>
    </lineage>
</organism>
<sequence>MKWIAPLSLLVVAVAGSPLEKRAQPQGIDVSDHQPNINWGQVKANGVEFAYIKATEGITFISPPFNFQRGGATSVDLIRGAYHFARPEQSPGSAQANFFIGNGGGWIADGRTLPGVLHLEAGPNGHPCYGLNPGSMDLWIRDFSNTYRSRTGRFPVIYTTTSWWQQCTGNNPTFASTNPLWIAAPANPGALPAGWGFYTFLQHAADSGPNPGQDVFNGDSAGLRRFAASP</sequence>
<evidence type="ECO:0000313" key="1">
    <source>
        <dbReference type="EMBL" id="TFK72426.1"/>
    </source>
</evidence>
<evidence type="ECO:0000313" key="2">
    <source>
        <dbReference type="Proteomes" id="UP000308600"/>
    </source>
</evidence>
<keyword evidence="1" id="KW-0378">Hydrolase</keyword>
<dbReference type="Proteomes" id="UP000308600">
    <property type="component" value="Unassembled WGS sequence"/>
</dbReference>
<keyword evidence="2" id="KW-1185">Reference proteome</keyword>
<reference evidence="1 2" key="1">
    <citation type="journal article" date="2019" name="Nat. Ecol. Evol.">
        <title>Megaphylogeny resolves global patterns of mushroom evolution.</title>
        <authorList>
            <person name="Varga T."/>
            <person name="Krizsan K."/>
            <person name="Foldi C."/>
            <person name="Dima B."/>
            <person name="Sanchez-Garcia M."/>
            <person name="Sanchez-Ramirez S."/>
            <person name="Szollosi G.J."/>
            <person name="Szarkandi J.G."/>
            <person name="Papp V."/>
            <person name="Albert L."/>
            <person name="Andreopoulos W."/>
            <person name="Angelini C."/>
            <person name="Antonin V."/>
            <person name="Barry K.W."/>
            <person name="Bougher N.L."/>
            <person name="Buchanan P."/>
            <person name="Buyck B."/>
            <person name="Bense V."/>
            <person name="Catcheside P."/>
            <person name="Chovatia M."/>
            <person name="Cooper J."/>
            <person name="Damon W."/>
            <person name="Desjardin D."/>
            <person name="Finy P."/>
            <person name="Geml J."/>
            <person name="Haridas S."/>
            <person name="Hughes K."/>
            <person name="Justo A."/>
            <person name="Karasinski D."/>
            <person name="Kautmanova I."/>
            <person name="Kiss B."/>
            <person name="Kocsube S."/>
            <person name="Kotiranta H."/>
            <person name="LaButti K.M."/>
            <person name="Lechner B.E."/>
            <person name="Liimatainen K."/>
            <person name="Lipzen A."/>
            <person name="Lukacs Z."/>
            <person name="Mihaltcheva S."/>
            <person name="Morgado L.N."/>
            <person name="Niskanen T."/>
            <person name="Noordeloos M.E."/>
            <person name="Ohm R.A."/>
            <person name="Ortiz-Santana B."/>
            <person name="Ovrebo C."/>
            <person name="Racz N."/>
            <person name="Riley R."/>
            <person name="Savchenko A."/>
            <person name="Shiryaev A."/>
            <person name="Soop K."/>
            <person name="Spirin V."/>
            <person name="Szebenyi C."/>
            <person name="Tomsovsky M."/>
            <person name="Tulloss R.E."/>
            <person name="Uehling J."/>
            <person name="Grigoriev I.V."/>
            <person name="Vagvolgyi C."/>
            <person name="Papp T."/>
            <person name="Martin F.M."/>
            <person name="Miettinen O."/>
            <person name="Hibbett D.S."/>
            <person name="Nagy L.G."/>
        </authorList>
    </citation>
    <scope>NUCLEOTIDE SEQUENCE [LARGE SCALE GENOMIC DNA]</scope>
    <source>
        <strain evidence="1 2">NL-1719</strain>
    </source>
</reference>
<dbReference type="EMBL" id="ML208285">
    <property type="protein sequence ID" value="TFK72426.1"/>
    <property type="molecule type" value="Genomic_DNA"/>
</dbReference>
<gene>
    <name evidence="1" type="ORF">BDN72DRAFT_957290</name>
</gene>
<protein>
    <submittedName>
        <fullName evidence="1">Glycoside hydrolase family 25 protein</fullName>
    </submittedName>
</protein>
<name>A0ACD3B3Q5_9AGAR</name>
<proteinExistence type="predicted"/>